<evidence type="ECO:0000313" key="7">
    <source>
        <dbReference type="EMBL" id="MCK9689621.1"/>
    </source>
</evidence>
<organism evidence="7 8">
    <name type="scientific">Scleromatobacter humisilvae</name>
    <dbReference type="NCBI Taxonomy" id="2897159"/>
    <lineage>
        <taxon>Bacteria</taxon>
        <taxon>Pseudomonadati</taxon>
        <taxon>Pseudomonadota</taxon>
        <taxon>Betaproteobacteria</taxon>
        <taxon>Burkholderiales</taxon>
        <taxon>Sphaerotilaceae</taxon>
        <taxon>Scleromatobacter</taxon>
    </lineage>
</organism>
<dbReference type="InterPro" id="IPR036388">
    <property type="entry name" value="WH-like_DNA-bd_sf"/>
</dbReference>
<evidence type="ECO:0000256" key="5">
    <source>
        <dbReference type="SAM" id="MobiDB-lite"/>
    </source>
</evidence>
<sequence>MSFSDTPREPRAPRRARPRLSLKMQAIGFLSRREHSRQELRTKLLDSLRKRAREDAAVGAAADKAARELAEALSAQPSNGIDDAFAPPMPSDPAKPARSQGGRPSATRTSAKPLEGGGPAASPPRAGARDAPPARGALQTLSLANGAPLPARLRASLVAAGTSVHAMAPPLADAGAAPAADDDLERSDPEAAVDQLLDWLAANNYLSETRFVESRVNARSRKQGALRIKLELSRHGLTLEPEQAAALRETEFARAQALWQRKFGELAADARGRAKQARFLASRGFASDVVRRVIGGEEEF</sequence>
<dbReference type="AlphaFoldDB" id="A0A9X1YP27"/>
<evidence type="ECO:0000256" key="2">
    <source>
        <dbReference type="ARBA" id="ARBA00009695"/>
    </source>
</evidence>
<feature type="region of interest" description="Disordered" evidence="5">
    <location>
        <begin position="71"/>
        <end position="133"/>
    </location>
</feature>
<keyword evidence="4" id="KW-0963">Cytoplasm</keyword>
<feature type="domain" description="RecX third three-helical" evidence="6">
    <location>
        <begin position="249"/>
        <end position="294"/>
    </location>
</feature>
<dbReference type="EMBL" id="JAJLJH010000016">
    <property type="protein sequence ID" value="MCK9689621.1"/>
    <property type="molecule type" value="Genomic_DNA"/>
</dbReference>
<feature type="region of interest" description="Disordered" evidence="5">
    <location>
        <begin position="1"/>
        <end position="20"/>
    </location>
</feature>
<evidence type="ECO:0000256" key="3">
    <source>
        <dbReference type="ARBA" id="ARBA00018111"/>
    </source>
</evidence>
<dbReference type="Pfam" id="PF21981">
    <property type="entry name" value="RecX_HTH3"/>
    <property type="match status" value="1"/>
</dbReference>
<comment type="subcellular location">
    <subcellularLocation>
        <location evidence="1">Cytoplasm</location>
    </subcellularLocation>
</comment>
<reference evidence="7" key="1">
    <citation type="submission" date="2021-11" db="EMBL/GenBank/DDBJ databases">
        <title>BS-T2-15 a new species belonging to the Comamonadaceae family isolated from the soil of a French oak forest.</title>
        <authorList>
            <person name="Mieszkin S."/>
            <person name="Alain K."/>
        </authorList>
    </citation>
    <scope>NUCLEOTIDE SEQUENCE</scope>
    <source>
        <strain evidence="7">BS-T2-15</strain>
    </source>
</reference>
<name>A0A9X1YP27_9BURK</name>
<accession>A0A9X1YP27</accession>
<evidence type="ECO:0000256" key="4">
    <source>
        <dbReference type="ARBA" id="ARBA00022490"/>
    </source>
</evidence>
<dbReference type="Proteomes" id="UP001139353">
    <property type="component" value="Unassembled WGS sequence"/>
</dbReference>
<keyword evidence="8" id="KW-1185">Reference proteome</keyword>
<comment type="caution">
    <text evidence="7">The sequence shown here is derived from an EMBL/GenBank/DDBJ whole genome shotgun (WGS) entry which is preliminary data.</text>
</comment>
<comment type="similarity">
    <text evidence="2">Belongs to the RecX family.</text>
</comment>
<dbReference type="Gene3D" id="1.10.10.10">
    <property type="entry name" value="Winged helix-like DNA-binding domain superfamily/Winged helix DNA-binding domain"/>
    <property type="match status" value="2"/>
</dbReference>
<dbReference type="InterPro" id="IPR053925">
    <property type="entry name" value="RecX_HTH_3rd"/>
</dbReference>
<dbReference type="GO" id="GO:0005737">
    <property type="term" value="C:cytoplasm"/>
    <property type="evidence" value="ECO:0007669"/>
    <property type="project" value="UniProtKB-SubCell"/>
</dbReference>
<evidence type="ECO:0000259" key="6">
    <source>
        <dbReference type="Pfam" id="PF21981"/>
    </source>
</evidence>
<evidence type="ECO:0000313" key="8">
    <source>
        <dbReference type="Proteomes" id="UP001139353"/>
    </source>
</evidence>
<evidence type="ECO:0000256" key="1">
    <source>
        <dbReference type="ARBA" id="ARBA00004496"/>
    </source>
</evidence>
<feature type="compositionally biased region" description="Low complexity" evidence="5">
    <location>
        <begin position="123"/>
        <end position="133"/>
    </location>
</feature>
<protein>
    <recommendedName>
        <fullName evidence="3">Regulatory protein RecX</fullName>
    </recommendedName>
</protein>
<gene>
    <name evidence="7" type="ORF">LPC04_28210</name>
</gene>
<feature type="compositionally biased region" description="Basic and acidic residues" evidence="5">
    <location>
        <begin position="1"/>
        <end position="12"/>
    </location>
</feature>
<proteinExistence type="inferred from homology"/>